<accession>A0A0W7X7U7</accession>
<dbReference type="Proteomes" id="UP000054804">
    <property type="component" value="Unassembled WGS sequence"/>
</dbReference>
<comment type="caution">
    <text evidence="1">The sequence shown here is derived from an EMBL/GenBank/DDBJ whole genome shotgun (WGS) entry which is preliminary data.</text>
</comment>
<organism evidence="1 2">
    <name type="scientific">Streptomyces silvensis</name>
    <dbReference type="NCBI Taxonomy" id="1765722"/>
    <lineage>
        <taxon>Bacteria</taxon>
        <taxon>Bacillati</taxon>
        <taxon>Actinomycetota</taxon>
        <taxon>Actinomycetes</taxon>
        <taxon>Kitasatosporales</taxon>
        <taxon>Streptomycetaceae</taxon>
        <taxon>Streptomyces</taxon>
    </lineage>
</organism>
<gene>
    <name evidence="1" type="ORF">AT728_07230</name>
</gene>
<proteinExistence type="predicted"/>
<dbReference type="RefSeq" id="WP_058846979.1">
    <property type="nucleotide sequence ID" value="NZ_LOCL01000029.1"/>
</dbReference>
<keyword evidence="2" id="KW-1185">Reference proteome</keyword>
<dbReference type="AlphaFoldDB" id="A0A0W7X7U7"/>
<dbReference type="EMBL" id="LOCL01000029">
    <property type="protein sequence ID" value="KUF18820.1"/>
    <property type="molecule type" value="Genomic_DNA"/>
</dbReference>
<name>A0A0W7X7U7_9ACTN</name>
<reference evidence="1 2" key="1">
    <citation type="submission" date="2015-12" db="EMBL/GenBank/DDBJ databases">
        <title>Draft genome sequence of Streptomyces silvensis ATCC 53525, a producer of novel hormone antagonists.</title>
        <authorList>
            <person name="Johnston C.W."/>
            <person name="Li Y."/>
            <person name="Magarvey N.A."/>
        </authorList>
    </citation>
    <scope>NUCLEOTIDE SEQUENCE [LARGE SCALE GENOMIC DNA]</scope>
    <source>
        <strain evidence="1 2">ATCC 53525</strain>
    </source>
</reference>
<protein>
    <submittedName>
        <fullName evidence="1">Uncharacterized protein</fullName>
    </submittedName>
</protein>
<sequence length="150" mass="16943">MKVYQRTENGGTPTTISQADGLQEVNHAMMGGKRGVRTMSSITRTDYAIEYKDGRSVRLVLVDAPAPEEEAADVDDEPREWHGTASRFDRLHRFDETNRARCNRRIRANATPPIGGKGPWGVFKRTRSEIESSKYAHHYTFCPRCSALES</sequence>
<evidence type="ECO:0000313" key="1">
    <source>
        <dbReference type="EMBL" id="KUF18820.1"/>
    </source>
</evidence>
<evidence type="ECO:0000313" key="2">
    <source>
        <dbReference type="Proteomes" id="UP000054804"/>
    </source>
</evidence>